<comment type="caution">
    <text evidence="2">The sequence shown here is derived from an EMBL/GenBank/DDBJ whole genome shotgun (WGS) entry which is preliminary data.</text>
</comment>
<reference evidence="2 3" key="1">
    <citation type="submission" date="2024-02" db="EMBL/GenBank/DDBJ databases">
        <authorList>
            <person name="Saticioglu I.B."/>
        </authorList>
    </citation>
    <scope>NUCLEOTIDE SEQUENCE [LARGE SCALE GENOMIC DNA]</scope>
    <source>
        <strain evidence="2 3">Mu-43</strain>
    </source>
</reference>
<evidence type="ECO:0000313" key="3">
    <source>
        <dbReference type="Proteomes" id="UP001366085"/>
    </source>
</evidence>
<evidence type="ECO:0000256" key="1">
    <source>
        <dbReference type="SAM" id="Phobius"/>
    </source>
</evidence>
<dbReference type="Proteomes" id="UP001366085">
    <property type="component" value="Unassembled WGS sequence"/>
</dbReference>
<name>A0ABU8LN61_9MICO</name>
<accession>A0ABU8LN61</accession>
<dbReference type="RefSeq" id="WP_337321654.1">
    <property type="nucleotide sequence ID" value="NZ_JBBDGN010000016.1"/>
</dbReference>
<evidence type="ECO:0000313" key="2">
    <source>
        <dbReference type="EMBL" id="MEJ1092765.1"/>
    </source>
</evidence>
<protein>
    <recommendedName>
        <fullName evidence="4">ABC transporter permease</fullName>
    </recommendedName>
</protein>
<feature type="transmembrane region" description="Helical" evidence="1">
    <location>
        <begin position="151"/>
        <end position="174"/>
    </location>
</feature>
<sequence length="220" mass="21875">MVFLSAAAAITLAIFTVRVFISGGSDEPVSSDLIVLSADVVGFVVMFSAALAVARDHQSGAIELVRVLVPARGRQFLALGAAHATLAVAVVLVVALAGTVAMLTVEPGTFAIGGLADGLARLLLTTALLAFAGAGVGALCRSSAATTFVVLALYLLLPVALMVAGFTGQAWAGAVSDKTLGLLASTAISGASDAWLATAGVALWATGLAALGILRETKGK</sequence>
<gene>
    <name evidence="2" type="ORF">WDU93_13840</name>
</gene>
<evidence type="ECO:0008006" key="4">
    <source>
        <dbReference type="Google" id="ProtNLM"/>
    </source>
</evidence>
<keyword evidence="1" id="KW-1133">Transmembrane helix</keyword>
<organism evidence="2 3">
    <name type="scientific">Microbacterium istanbulense</name>
    <dbReference type="NCBI Taxonomy" id="3122049"/>
    <lineage>
        <taxon>Bacteria</taxon>
        <taxon>Bacillati</taxon>
        <taxon>Actinomycetota</taxon>
        <taxon>Actinomycetes</taxon>
        <taxon>Micrococcales</taxon>
        <taxon>Microbacteriaceae</taxon>
        <taxon>Microbacterium</taxon>
    </lineage>
</organism>
<feature type="transmembrane region" description="Helical" evidence="1">
    <location>
        <begin position="118"/>
        <end position="139"/>
    </location>
</feature>
<keyword evidence="1" id="KW-0472">Membrane</keyword>
<feature type="transmembrane region" description="Helical" evidence="1">
    <location>
        <begin position="76"/>
        <end position="98"/>
    </location>
</feature>
<keyword evidence="3" id="KW-1185">Reference proteome</keyword>
<keyword evidence="1" id="KW-0812">Transmembrane</keyword>
<feature type="transmembrane region" description="Helical" evidence="1">
    <location>
        <begin position="194"/>
        <end position="214"/>
    </location>
</feature>
<proteinExistence type="predicted"/>
<dbReference type="EMBL" id="JBBDGN010000016">
    <property type="protein sequence ID" value="MEJ1092765.1"/>
    <property type="molecule type" value="Genomic_DNA"/>
</dbReference>
<feature type="transmembrane region" description="Helical" evidence="1">
    <location>
        <begin position="33"/>
        <end position="55"/>
    </location>
</feature>